<evidence type="ECO:0000256" key="1">
    <source>
        <dbReference type="ARBA" id="ARBA00010364"/>
    </source>
</evidence>
<dbReference type="Proteomes" id="UP000178631">
    <property type="component" value="Unassembled WGS sequence"/>
</dbReference>
<sequence length="73" mass="8261">MVIEVTVKTSCKKSEIILKENIYHISLKGKPINNSANLELIDLLSSYFNTSKSSVKILRGLKGRKKIIEILEE</sequence>
<proteinExistence type="inferred from homology"/>
<comment type="similarity">
    <text evidence="1">Belongs to the UPF0235 family.</text>
</comment>
<evidence type="ECO:0000313" key="3">
    <source>
        <dbReference type="Proteomes" id="UP000178631"/>
    </source>
</evidence>
<dbReference type="SUPFAM" id="SSF69786">
    <property type="entry name" value="YggU-like"/>
    <property type="match status" value="1"/>
</dbReference>
<comment type="caution">
    <text evidence="2">The sequence shown here is derived from an EMBL/GenBank/DDBJ whole genome shotgun (WGS) entry which is preliminary data.</text>
</comment>
<protein>
    <submittedName>
        <fullName evidence="2">Uncharacterized protein</fullName>
    </submittedName>
</protein>
<evidence type="ECO:0000313" key="2">
    <source>
        <dbReference type="EMBL" id="OGC46544.1"/>
    </source>
</evidence>
<gene>
    <name evidence="2" type="ORF">A3J98_02830</name>
</gene>
<dbReference type="AlphaFoldDB" id="A0A1F4UNL8"/>
<organism evidence="2 3">
    <name type="scientific">candidate division WS6 bacterium RIFOXYC1_FULL_33_10</name>
    <dbReference type="NCBI Taxonomy" id="1802606"/>
    <lineage>
        <taxon>Bacteria</taxon>
        <taxon>Candidatus Dojkabacteria</taxon>
    </lineage>
</organism>
<dbReference type="SMART" id="SM01152">
    <property type="entry name" value="DUF167"/>
    <property type="match status" value="1"/>
</dbReference>
<dbReference type="InterPro" id="IPR036591">
    <property type="entry name" value="YggU-like_sf"/>
</dbReference>
<dbReference type="NCBIfam" id="TIGR00251">
    <property type="entry name" value="DUF167 family protein"/>
    <property type="match status" value="1"/>
</dbReference>
<dbReference type="Gene3D" id="3.30.1200.10">
    <property type="entry name" value="YggU-like"/>
    <property type="match status" value="1"/>
</dbReference>
<reference evidence="2 3" key="1">
    <citation type="journal article" date="2016" name="Nat. Commun.">
        <title>Thousands of microbial genomes shed light on interconnected biogeochemical processes in an aquifer system.</title>
        <authorList>
            <person name="Anantharaman K."/>
            <person name="Brown C.T."/>
            <person name="Hug L.A."/>
            <person name="Sharon I."/>
            <person name="Castelle C.J."/>
            <person name="Probst A.J."/>
            <person name="Thomas B.C."/>
            <person name="Singh A."/>
            <person name="Wilkins M.J."/>
            <person name="Karaoz U."/>
            <person name="Brodie E.L."/>
            <person name="Williams K.H."/>
            <person name="Hubbard S.S."/>
            <person name="Banfield J.F."/>
        </authorList>
    </citation>
    <scope>NUCLEOTIDE SEQUENCE [LARGE SCALE GENOMIC DNA]</scope>
</reference>
<dbReference type="InterPro" id="IPR003746">
    <property type="entry name" value="DUF167"/>
</dbReference>
<accession>A0A1F4UNL8</accession>
<name>A0A1F4UNL8_9BACT</name>
<dbReference type="EMBL" id="MEUP01000031">
    <property type="protein sequence ID" value="OGC46544.1"/>
    <property type="molecule type" value="Genomic_DNA"/>
</dbReference>
<dbReference type="Pfam" id="PF02594">
    <property type="entry name" value="DUF167"/>
    <property type="match status" value="1"/>
</dbReference>